<protein>
    <submittedName>
        <fullName evidence="1">SacI homology domain-containing protein</fullName>
    </submittedName>
</protein>
<organism evidence="1 2">
    <name type="scientific">Hygrophoropsis aurantiaca</name>
    <dbReference type="NCBI Taxonomy" id="72124"/>
    <lineage>
        <taxon>Eukaryota</taxon>
        <taxon>Fungi</taxon>
        <taxon>Dikarya</taxon>
        <taxon>Basidiomycota</taxon>
        <taxon>Agaricomycotina</taxon>
        <taxon>Agaricomycetes</taxon>
        <taxon>Agaricomycetidae</taxon>
        <taxon>Boletales</taxon>
        <taxon>Coniophorineae</taxon>
        <taxon>Hygrophoropsidaceae</taxon>
        <taxon>Hygrophoropsis</taxon>
    </lineage>
</organism>
<evidence type="ECO:0000313" key="2">
    <source>
        <dbReference type="Proteomes" id="UP000790377"/>
    </source>
</evidence>
<sequence length="1049" mass="118225">MSSVLDRHLNLTASETIRRNNFGPFGKCTKTQFHDMHLYLSQTPRILYLVTGSHDEKQGRPARALTFRAAEANPSQVVVEFLPKNEVNLTNAVRLTNRIVKGCLGLICVDIDTFLAVITSAIEVGNTRPSDSSPETVAKIHEVLFYCLTSSTWDDFSTSQDTLLNPEVADTMMNRENYPQPSSVPVFEHPCMPLTKILSSGSFYYALEPHWDISSRLSARLSREHHTATDLATFDERFVWNEYIVRSLLDFREKLDQNEREDLDCCQFIILAIQGYVGIFTMALPAPPTNGSPTIATLSLISRLSWRRAGTRFNTRGVDDDGHTANFVETESIFSTDQHCVSYTQVRGSVPLFWEQQGLQTFGHRIQITRPGASQPAFERHFAHLMEEYGATHAINLLGSKENEAILTSTYAKHLQLARGIWGDDLGVTHYDFHNAVRIGGHESIVREIRRLESISDNMDRYGFTMCDTSSNAIVTEQKGVFRTNCLDCLDRTNFVQDILSRRSLEQYLILVRREWVQAGVLWGHHRELWAENGDALSRIYAGTGALNTSFTRSGKRTLAGVLSDATKSVSRAYINNFQDKGKQTAIDMFLGNLSNQKQVDIFDPIHDSVRKVLEQRLPEYSTSQSCSIFIGTWNLNGRPPSESLLPWLFPRDTFSEPDIFVLGFQEIVALTAQQLVQTDPEKRRMWEARIMEALDRRPSKKYDYVLLRSEQLVGTALIVLVRSQLTAVIRNVEGATRKTGLRGMSGNKGAVGVRLDYYDTSFCFLTAHLAAGHSNIEERNADFRTIVNGLHFQKGKTIDSHENIIWLADTNYRIDLENETVRSLADADDFSTLVAADQLRQAIDDGQAFTGYEEGPLLFRPTYKYDPGTDNYDTSEKMRIPAWTDRILFKGHLDLAVYSRAELKGSDHRPVFALFRTEVRIIDVVKKTALSRLLMENTLVTSPGEKLDEKLAALTLPADATELPPPSSDEGAWWDRPEHPNGVFPIMPAHLSERHSSSNPFDSPFESPLSSCPSSSDEELYTHAMALQTPITPVQTIPPIPPRPKQSR</sequence>
<evidence type="ECO:0000313" key="1">
    <source>
        <dbReference type="EMBL" id="KAH7911561.1"/>
    </source>
</evidence>
<accession>A0ACB8AE96</accession>
<comment type="caution">
    <text evidence="1">The sequence shown here is derived from an EMBL/GenBank/DDBJ whole genome shotgun (WGS) entry which is preliminary data.</text>
</comment>
<dbReference type="Proteomes" id="UP000790377">
    <property type="component" value="Unassembled WGS sequence"/>
</dbReference>
<dbReference type="EMBL" id="MU267674">
    <property type="protein sequence ID" value="KAH7911561.1"/>
    <property type="molecule type" value="Genomic_DNA"/>
</dbReference>
<proteinExistence type="predicted"/>
<reference evidence="1" key="1">
    <citation type="journal article" date="2021" name="New Phytol.">
        <title>Evolutionary innovations through gain and loss of genes in the ectomycorrhizal Boletales.</title>
        <authorList>
            <person name="Wu G."/>
            <person name="Miyauchi S."/>
            <person name="Morin E."/>
            <person name="Kuo A."/>
            <person name="Drula E."/>
            <person name="Varga T."/>
            <person name="Kohler A."/>
            <person name="Feng B."/>
            <person name="Cao Y."/>
            <person name="Lipzen A."/>
            <person name="Daum C."/>
            <person name="Hundley H."/>
            <person name="Pangilinan J."/>
            <person name="Johnson J."/>
            <person name="Barry K."/>
            <person name="LaButti K."/>
            <person name="Ng V."/>
            <person name="Ahrendt S."/>
            <person name="Min B."/>
            <person name="Choi I.G."/>
            <person name="Park H."/>
            <person name="Plett J.M."/>
            <person name="Magnuson J."/>
            <person name="Spatafora J.W."/>
            <person name="Nagy L.G."/>
            <person name="Henrissat B."/>
            <person name="Grigoriev I.V."/>
            <person name="Yang Z.L."/>
            <person name="Xu J."/>
            <person name="Martin F.M."/>
        </authorList>
    </citation>
    <scope>NUCLEOTIDE SEQUENCE</scope>
    <source>
        <strain evidence="1">ATCC 28755</strain>
    </source>
</reference>
<name>A0ACB8AE96_9AGAM</name>
<gene>
    <name evidence="1" type="ORF">BJ138DRAFT_1150314</name>
</gene>
<keyword evidence="2" id="KW-1185">Reference proteome</keyword>